<evidence type="ECO:0000256" key="1">
    <source>
        <dbReference type="ARBA" id="ARBA00010211"/>
    </source>
</evidence>
<dbReference type="Proteomes" id="UP000027284">
    <property type="component" value="Unassembled WGS sequence"/>
</dbReference>
<dbReference type="GO" id="GO:0046872">
    <property type="term" value="F:metal ion binding"/>
    <property type="evidence" value="ECO:0007669"/>
    <property type="project" value="UniProtKB-KW"/>
</dbReference>
<dbReference type="InterPro" id="IPR011234">
    <property type="entry name" value="Fumarylacetoacetase-like_C"/>
</dbReference>
<gene>
    <name evidence="6" type="ORF">EG19_05420</name>
    <name evidence="5" type="ORF">ENP06_02515</name>
</gene>
<dbReference type="STRING" id="1312852.EG19_05420"/>
<dbReference type="InterPro" id="IPR018833">
    <property type="entry name" value="Rv2993c-like_N"/>
</dbReference>
<comment type="caution">
    <text evidence="6">The sequence shown here is derived from an EMBL/GenBank/DDBJ whole genome shotgun (WGS) entry which is preliminary data.</text>
</comment>
<name>A0A062XZT3_9BACT</name>
<dbReference type="Pfam" id="PF01557">
    <property type="entry name" value="FAA_hydrolase"/>
    <property type="match status" value="1"/>
</dbReference>
<reference evidence="5" key="2">
    <citation type="journal article" date="2020" name="mSystems">
        <title>Genome- and Community-Level Interaction Insights into Carbon Utilization and Element Cycling Functions of Hydrothermarchaeota in Hydrothermal Sediment.</title>
        <authorList>
            <person name="Zhou Z."/>
            <person name="Liu Y."/>
            <person name="Xu W."/>
            <person name="Pan J."/>
            <person name="Luo Z.H."/>
            <person name="Li M."/>
        </authorList>
    </citation>
    <scope>NUCLEOTIDE SEQUENCE [LARGE SCALE GENOMIC DNA]</scope>
    <source>
        <strain evidence="5">SpSt-186</strain>
    </source>
</reference>
<keyword evidence="6" id="KW-0413">Isomerase</keyword>
<dbReference type="Pfam" id="PF10370">
    <property type="entry name" value="Rv2993c-like_N"/>
    <property type="match status" value="1"/>
</dbReference>
<dbReference type="FunFam" id="3.90.850.10:FF:000002">
    <property type="entry name" value="2-hydroxyhepta-2,4-diene-1,7-dioate isomerase"/>
    <property type="match status" value="1"/>
</dbReference>
<feature type="domain" description="Rv2993c-like N-terminal" evidence="4">
    <location>
        <begin position="1"/>
        <end position="50"/>
    </location>
</feature>
<dbReference type="AlphaFoldDB" id="A0A062XZT3"/>
<evidence type="ECO:0000313" key="5">
    <source>
        <dbReference type="EMBL" id="HEQ88266.1"/>
    </source>
</evidence>
<comment type="similarity">
    <text evidence="1">Belongs to the FAH family.</text>
</comment>
<keyword evidence="2" id="KW-0479">Metal-binding</keyword>
<dbReference type="InterPro" id="IPR036663">
    <property type="entry name" value="Fumarylacetoacetase_C_sf"/>
</dbReference>
<dbReference type="PANTHER" id="PTHR11820">
    <property type="entry name" value="ACYLPYRUVASE"/>
    <property type="match status" value="1"/>
</dbReference>
<dbReference type="RefSeq" id="WP_038049509.1">
    <property type="nucleotide sequence ID" value="NZ_JMFG01000020.1"/>
</dbReference>
<reference evidence="6 7" key="1">
    <citation type="submission" date="2014-04" db="EMBL/GenBank/DDBJ databases">
        <title>The Genome Sequence of Thermoanaerobaculum aquaticum MP-01, The First Cultivated Group 23 Acidobacterium.</title>
        <authorList>
            <person name="Stamps B.W."/>
            <person name="Losey N.A."/>
            <person name="Lawson P.A."/>
            <person name="Stevenson B.S."/>
        </authorList>
    </citation>
    <scope>NUCLEOTIDE SEQUENCE [LARGE SCALE GENOMIC DNA]</scope>
    <source>
        <strain evidence="6 7">MP-01</strain>
    </source>
</reference>
<evidence type="ECO:0000256" key="2">
    <source>
        <dbReference type="ARBA" id="ARBA00022723"/>
    </source>
</evidence>
<evidence type="ECO:0000259" key="3">
    <source>
        <dbReference type="Pfam" id="PF01557"/>
    </source>
</evidence>
<protein>
    <submittedName>
        <fullName evidence="6">2-hydroxyhepta-2,4-diene-1,7-dioate isomerase</fullName>
    </submittedName>
    <submittedName>
        <fullName evidence="5">FAA hydrolase family protein</fullName>
    </submittedName>
</protein>
<dbReference type="OrthoDB" id="9805307at2"/>
<proteinExistence type="inferred from homology"/>
<keyword evidence="5" id="KW-0378">Hydrolase</keyword>
<accession>A0A062XZT3</accession>
<feature type="domain" description="Fumarylacetoacetase-like C-terminal" evidence="3">
    <location>
        <begin position="55"/>
        <end position="250"/>
    </location>
</feature>
<dbReference type="EMBL" id="JMFG01000020">
    <property type="protein sequence ID" value="KDA53641.1"/>
    <property type="molecule type" value="Genomic_DNA"/>
</dbReference>
<dbReference type="PANTHER" id="PTHR11820:SF7">
    <property type="entry name" value="ACYLPYRUVASE FAHD1, MITOCHONDRIAL"/>
    <property type="match status" value="1"/>
</dbReference>
<evidence type="ECO:0000313" key="6">
    <source>
        <dbReference type="EMBL" id="KDA53641.1"/>
    </source>
</evidence>
<keyword evidence="7" id="KW-1185">Reference proteome</keyword>
<sequence>MRLARLLVAGQARWGMVEDDRIKLLSAAPWQDPKPLGGSIPLEGAQLLPPAEPSKIVCVGLNYRAHAQEMGKELPSEPLLFLKSPQALLAPGGTVVLPPDSQQVEHEGELALVIGKPAKNVKAEEALGYVLGYTCLDDVTARDIQRREKVYARAKGYDTFCPVGPWLETDIADPQNLTLTLKVNGEGRQQGSTSDMIFSVAEVVAFISRIMTLMPGDLISTGTPPGVGPLRPGDRVELTIPEIGTLHHGVARPEDQG</sequence>
<evidence type="ECO:0000313" key="7">
    <source>
        <dbReference type="Proteomes" id="UP000027284"/>
    </source>
</evidence>
<dbReference type="GO" id="GO:0018773">
    <property type="term" value="F:acetylpyruvate hydrolase activity"/>
    <property type="evidence" value="ECO:0007669"/>
    <property type="project" value="TreeGrafter"/>
</dbReference>
<dbReference type="SUPFAM" id="SSF56529">
    <property type="entry name" value="FAH"/>
    <property type="match status" value="1"/>
</dbReference>
<dbReference type="GO" id="GO:0019752">
    <property type="term" value="P:carboxylic acid metabolic process"/>
    <property type="evidence" value="ECO:0007669"/>
    <property type="project" value="UniProtKB-ARBA"/>
</dbReference>
<dbReference type="EMBL" id="DSHW01000184">
    <property type="protein sequence ID" value="HEQ88266.1"/>
    <property type="molecule type" value="Genomic_DNA"/>
</dbReference>
<evidence type="ECO:0000259" key="4">
    <source>
        <dbReference type="Pfam" id="PF10370"/>
    </source>
</evidence>
<dbReference type="GO" id="GO:0016853">
    <property type="term" value="F:isomerase activity"/>
    <property type="evidence" value="ECO:0007669"/>
    <property type="project" value="UniProtKB-KW"/>
</dbReference>
<organism evidence="6 7">
    <name type="scientific">Thermoanaerobaculum aquaticum</name>
    <dbReference type="NCBI Taxonomy" id="1312852"/>
    <lineage>
        <taxon>Bacteria</taxon>
        <taxon>Pseudomonadati</taxon>
        <taxon>Acidobacteriota</taxon>
        <taxon>Thermoanaerobaculia</taxon>
        <taxon>Thermoanaerobaculales</taxon>
        <taxon>Thermoanaerobaculaceae</taxon>
        <taxon>Thermoanaerobaculum</taxon>
    </lineage>
</organism>
<dbReference type="Gene3D" id="3.90.850.10">
    <property type="entry name" value="Fumarylacetoacetase-like, C-terminal domain"/>
    <property type="match status" value="1"/>
</dbReference>